<protein>
    <submittedName>
        <fullName evidence="11">Preprotein translocase subunit YajC</fullName>
    </submittedName>
</protein>
<keyword evidence="7 10" id="KW-1133">Transmembrane helix</keyword>
<accession>A0ABY7QWP7</accession>
<dbReference type="PRINTS" id="PR01853">
    <property type="entry name" value="YAJCTRNLCASE"/>
</dbReference>
<evidence type="ECO:0000256" key="1">
    <source>
        <dbReference type="ARBA" id="ARBA00004162"/>
    </source>
</evidence>
<dbReference type="PANTHER" id="PTHR33909">
    <property type="entry name" value="SEC TRANSLOCON ACCESSORY COMPLEX SUBUNIT YAJC"/>
    <property type="match status" value="1"/>
</dbReference>
<organism evidence="11 12">
    <name type="scientific">Peptoniphilus equinus</name>
    <dbReference type="NCBI Taxonomy" id="3016343"/>
    <lineage>
        <taxon>Bacteria</taxon>
        <taxon>Bacillati</taxon>
        <taxon>Bacillota</taxon>
        <taxon>Tissierellia</taxon>
        <taxon>Tissierellales</taxon>
        <taxon>Peptoniphilaceae</taxon>
        <taxon>Peptoniphilus</taxon>
    </lineage>
</organism>
<evidence type="ECO:0000256" key="2">
    <source>
        <dbReference type="ARBA" id="ARBA00006742"/>
    </source>
</evidence>
<dbReference type="EMBL" id="CP115667">
    <property type="protein sequence ID" value="WBW50648.1"/>
    <property type="molecule type" value="Genomic_DNA"/>
</dbReference>
<gene>
    <name evidence="11" type="primary">yajC</name>
    <name evidence="11" type="ORF">O6R05_03620</name>
</gene>
<keyword evidence="9 10" id="KW-0472">Membrane</keyword>
<name>A0ABY7QWP7_9FIRM</name>
<reference evidence="11 12" key="1">
    <citation type="submission" date="2023-01" db="EMBL/GenBank/DDBJ databases">
        <authorList>
            <person name="Lee S.H."/>
            <person name="Jung H.S."/>
            <person name="Yun J.U."/>
        </authorList>
    </citation>
    <scope>NUCLEOTIDE SEQUENCE [LARGE SCALE GENOMIC DNA]</scope>
    <source>
        <strain evidence="11 12">CBA3646</strain>
    </source>
</reference>
<proteinExistence type="inferred from homology"/>
<evidence type="ECO:0000256" key="9">
    <source>
        <dbReference type="ARBA" id="ARBA00023136"/>
    </source>
</evidence>
<dbReference type="Pfam" id="PF02699">
    <property type="entry name" value="YajC"/>
    <property type="match status" value="1"/>
</dbReference>
<keyword evidence="12" id="KW-1185">Reference proteome</keyword>
<feature type="transmembrane region" description="Helical" evidence="10">
    <location>
        <begin position="6"/>
        <end position="25"/>
    </location>
</feature>
<evidence type="ECO:0000256" key="5">
    <source>
        <dbReference type="ARBA" id="ARBA00022692"/>
    </source>
</evidence>
<evidence type="ECO:0000256" key="8">
    <source>
        <dbReference type="ARBA" id="ARBA00023010"/>
    </source>
</evidence>
<evidence type="ECO:0000256" key="7">
    <source>
        <dbReference type="ARBA" id="ARBA00022989"/>
    </source>
</evidence>
<evidence type="ECO:0000313" key="12">
    <source>
        <dbReference type="Proteomes" id="UP001210339"/>
    </source>
</evidence>
<evidence type="ECO:0000256" key="4">
    <source>
        <dbReference type="ARBA" id="ARBA00022475"/>
    </source>
</evidence>
<comment type="similarity">
    <text evidence="2">Belongs to the YajC family.</text>
</comment>
<evidence type="ECO:0000256" key="3">
    <source>
        <dbReference type="ARBA" id="ARBA00022448"/>
    </source>
</evidence>
<keyword evidence="6" id="KW-0653">Protein transport</keyword>
<keyword evidence="3" id="KW-0813">Transport</keyword>
<dbReference type="InterPro" id="IPR003849">
    <property type="entry name" value="Preprotein_translocase_YajC"/>
</dbReference>
<dbReference type="SMART" id="SM01323">
    <property type="entry name" value="YajC"/>
    <property type="match status" value="1"/>
</dbReference>
<evidence type="ECO:0000313" key="11">
    <source>
        <dbReference type="EMBL" id="WBW50648.1"/>
    </source>
</evidence>
<keyword evidence="5 10" id="KW-0812">Transmembrane</keyword>
<evidence type="ECO:0000256" key="10">
    <source>
        <dbReference type="SAM" id="Phobius"/>
    </source>
</evidence>
<keyword evidence="4" id="KW-1003">Cell membrane</keyword>
<sequence>MSQQPNLLLSFLPMIAMVIVFYFLLIRPQQKKQKEVLAMRSNIAVNDDVVTIGGIRGKVLLVKEDYIVMESSATKTRLDVMKWGISSVESKKSKQEEL</sequence>
<comment type="subcellular location">
    <subcellularLocation>
        <location evidence="1">Cell membrane</location>
        <topology evidence="1">Single-pass membrane protein</topology>
    </subcellularLocation>
</comment>
<dbReference type="RefSeq" id="WP_271192173.1">
    <property type="nucleotide sequence ID" value="NZ_CP115667.1"/>
</dbReference>
<dbReference type="PANTHER" id="PTHR33909:SF1">
    <property type="entry name" value="SEC TRANSLOCON ACCESSORY COMPLEX SUBUNIT YAJC"/>
    <property type="match status" value="1"/>
</dbReference>
<dbReference type="NCBIfam" id="TIGR00739">
    <property type="entry name" value="yajC"/>
    <property type="match status" value="1"/>
</dbReference>
<evidence type="ECO:0000256" key="6">
    <source>
        <dbReference type="ARBA" id="ARBA00022927"/>
    </source>
</evidence>
<dbReference type="Proteomes" id="UP001210339">
    <property type="component" value="Chromosome"/>
</dbReference>
<keyword evidence="8" id="KW-0811">Translocation</keyword>